<protein>
    <recommendedName>
        <fullName evidence="3">Spore coat protein</fullName>
    </recommendedName>
</protein>
<gene>
    <name evidence="1" type="ORF">BUALT_Bualt06G0039100</name>
</gene>
<dbReference type="EMBL" id="WHWC01000006">
    <property type="protein sequence ID" value="KAG8380661.1"/>
    <property type="molecule type" value="Genomic_DNA"/>
</dbReference>
<comment type="caution">
    <text evidence="1">The sequence shown here is derived from an EMBL/GenBank/DDBJ whole genome shotgun (WGS) entry which is preliminary data.</text>
</comment>
<name>A0AAV6XCT2_9LAMI</name>
<dbReference type="AlphaFoldDB" id="A0AAV6XCT2"/>
<evidence type="ECO:0000313" key="2">
    <source>
        <dbReference type="Proteomes" id="UP000826271"/>
    </source>
</evidence>
<evidence type="ECO:0000313" key="1">
    <source>
        <dbReference type="EMBL" id="KAG8380661.1"/>
    </source>
</evidence>
<reference evidence="1" key="1">
    <citation type="submission" date="2019-10" db="EMBL/GenBank/DDBJ databases">
        <authorList>
            <person name="Zhang R."/>
            <person name="Pan Y."/>
            <person name="Wang J."/>
            <person name="Ma R."/>
            <person name="Yu S."/>
        </authorList>
    </citation>
    <scope>NUCLEOTIDE SEQUENCE</scope>
    <source>
        <strain evidence="1">LA-IB0</strain>
        <tissue evidence="1">Leaf</tissue>
    </source>
</reference>
<sequence length="84" mass="9629">MRKIVERVPADSSSSWLGGFPFYNGFGGGGNPFGGVYSYPGWYGEEPPLFGYHQQPRRLPRHPFGFRGWNNNFLLGFSMPWSYF</sequence>
<keyword evidence="2" id="KW-1185">Reference proteome</keyword>
<dbReference type="Proteomes" id="UP000826271">
    <property type="component" value="Unassembled WGS sequence"/>
</dbReference>
<evidence type="ECO:0008006" key="3">
    <source>
        <dbReference type="Google" id="ProtNLM"/>
    </source>
</evidence>
<organism evidence="1 2">
    <name type="scientific">Buddleja alternifolia</name>
    <dbReference type="NCBI Taxonomy" id="168488"/>
    <lineage>
        <taxon>Eukaryota</taxon>
        <taxon>Viridiplantae</taxon>
        <taxon>Streptophyta</taxon>
        <taxon>Embryophyta</taxon>
        <taxon>Tracheophyta</taxon>
        <taxon>Spermatophyta</taxon>
        <taxon>Magnoliopsida</taxon>
        <taxon>eudicotyledons</taxon>
        <taxon>Gunneridae</taxon>
        <taxon>Pentapetalae</taxon>
        <taxon>asterids</taxon>
        <taxon>lamiids</taxon>
        <taxon>Lamiales</taxon>
        <taxon>Scrophulariaceae</taxon>
        <taxon>Buddlejeae</taxon>
        <taxon>Buddleja</taxon>
    </lineage>
</organism>
<accession>A0AAV6XCT2</accession>
<proteinExistence type="predicted"/>